<dbReference type="VEuPathDB" id="FungiDB:RhiirFUN_022311"/>
<comment type="caution">
    <text evidence="2">The sequence shown here is derived from an EMBL/GenBank/DDBJ whole genome shotgun (WGS) entry which is preliminary data.</text>
</comment>
<reference evidence="2" key="1">
    <citation type="submission" date="2020-05" db="EMBL/GenBank/DDBJ databases">
        <authorList>
            <person name="Rincon C."/>
            <person name="Sanders R I."/>
            <person name="Robbins C."/>
            <person name="Chaturvedi A."/>
        </authorList>
    </citation>
    <scope>NUCLEOTIDE SEQUENCE</scope>
    <source>
        <strain evidence="2">CHB12</strain>
    </source>
</reference>
<accession>A0A915ZCK5</accession>
<gene>
    <name evidence="2" type="ORF">CHRIB12_LOCUS13134</name>
</gene>
<dbReference type="EMBL" id="CAGKOT010000029">
    <property type="protein sequence ID" value="CAB5371548.1"/>
    <property type="molecule type" value="Genomic_DNA"/>
</dbReference>
<feature type="transmembrane region" description="Helical" evidence="1">
    <location>
        <begin position="91"/>
        <end position="108"/>
    </location>
</feature>
<dbReference type="AlphaFoldDB" id="A0A915ZCK5"/>
<organism evidence="2 3">
    <name type="scientific">Rhizophagus irregularis</name>
    <dbReference type="NCBI Taxonomy" id="588596"/>
    <lineage>
        <taxon>Eukaryota</taxon>
        <taxon>Fungi</taxon>
        <taxon>Fungi incertae sedis</taxon>
        <taxon>Mucoromycota</taxon>
        <taxon>Glomeromycotina</taxon>
        <taxon>Glomeromycetes</taxon>
        <taxon>Glomerales</taxon>
        <taxon>Glomeraceae</taxon>
        <taxon>Rhizophagus</taxon>
    </lineage>
</organism>
<keyword evidence="1" id="KW-0812">Transmembrane</keyword>
<feature type="transmembrane region" description="Helical" evidence="1">
    <location>
        <begin position="68"/>
        <end position="85"/>
    </location>
</feature>
<sequence length="114" mass="13671">MHRVRTFQALHITKEQKISKYPFENFFRFVFISVFRRSVLPYITHGLSSFRSSDARKFEILEGSNTDITVLTVMIMYHIYFFKSYRYGDDLFHHLKILILSITVYHVLKNNANN</sequence>
<protein>
    <submittedName>
        <fullName evidence="2">Uncharacterized protein</fullName>
    </submittedName>
</protein>
<name>A0A915ZCK5_9GLOM</name>
<evidence type="ECO:0000313" key="2">
    <source>
        <dbReference type="EMBL" id="CAB5371548.1"/>
    </source>
</evidence>
<dbReference type="Proteomes" id="UP000684084">
    <property type="component" value="Unassembled WGS sequence"/>
</dbReference>
<evidence type="ECO:0000256" key="1">
    <source>
        <dbReference type="SAM" id="Phobius"/>
    </source>
</evidence>
<keyword evidence="1" id="KW-0472">Membrane</keyword>
<proteinExistence type="predicted"/>
<keyword evidence="1" id="KW-1133">Transmembrane helix</keyword>
<dbReference type="OrthoDB" id="2360274at2759"/>
<evidence type="ECO:0000313" key="3">
    <source>
        <dbReference type="Proteomes" id="UP000684084"/>
    </source>
</evidence>